<dbReference type="InterPro" id="IPR036390">
    <property type="entry name" value="WH_DNA-bd_sf"/>
</dbReference>
<dbReference type="Pfam" id="PF13855">
    <property type="entry name" value="LRR_8"/>
    <property type="match status" value="1"/>
</dbReference>
<dbReference type="Gene3D" id="3.40.50.300">
    <property type="entry name" value="P-loop containing nucleotide triphosphate hydrolases"/>
    <property type="match status" value="1"/>
</dbReference>
<evidence type="ECO:0000313" key="11">
    <source>
        <dbReference type="Proteomes" id="UP001324115"/>
    </source>
</evidence>
<dbReference type="Gene3D" id="3.80.10.10">
    <property type="entry name" value="Ribonuclease Inhibitor"/>
    <property type="match status" value="2"/>
</dbReference>
<sequence>MDSKGPSSSTSSSRKWKYDVFLSFRGEDTRKSFTDHLYTTLKQKGIFTFRDDEKLERGKPIKPKLLEAIEESLYAIVILSKNYASSTWCLDELVKIMECKNKIGLIVHPIFYDVDPSEVRKQTGTYAQAFVKHERENIDKVHIWRAALTEVVNLSGLSLHDRYESEFIRDIVEFISHKLRYPLLRDIKGLVGIDSQVEDLMSLLAIGSNDVRIIGIWGMGGIGKTTLARVVYDMIFSEFEGDCFITNVRSKSEKYGLLPLQQKLISDILMEKNVDIYIRDDYDGVRIIKNSLSHKKILLVLDDVNHFSQLEKLAGESDWFGPGSRVIITTREGRLLKMHNVCGIYEPQGLNDIEALRLFSLKAFKIDNPPEDYLKLSTYFVNYAKGLPLAIDVLGSFLHGRSKEEWESASYKLKEYPEKEINETLEISFNGLQDIEKEIFLHIACFFNMKDKDYIVEILDCLGLYPTFGLDVLIEKSLLKDYENKYWMHDLLQIMGQDIVRRDYPQEPEKWSKLWLHKDIRNVLMKNMEMEAIEGLVLECGELHKSEMAYWNLEAFPKMPNLKLLIIHDVQLLHGPKHLSNKLRILDWSMYPSKSLPSNFQPYELVELQLLHSKIEQLWKGTKYLDKLKFIKLNNSLKLIATPDFTGVPNLEKLVFNGCINLLEVHPSIMVLKRLTLLDLENCKSLRSLPSKFEMESLEILILSGCSKIEKIPEFMGSMKRLSKLHLNGTAITELPSSIEHLTNLEELSFRGCKGPPSKLWNKLFPFSLMQRRSQNPVSLLLPSLLGMCSLKRLDLSDCSLQTIPNDFGNLSSIAVLNLSENHFSCLPESIKQLSKLSAIYLRNCTRLCSLPQLPSTTFWVVVDGCTSLETFPNGLKPHHTHRTHLFFLNCFKLAGQSDMFINVLRMLLTVHQEICKHSIILYPFGSFNIVIPGSEIPKWFSHQSVGNKVNEQVTHPNKNVNIQVPSRSSNMWIGIAVCAVLSCPNFYLSDILRCCILVNKHKGSNFSVGINPRLVKIKSHHFWLSYIPSQMFNEKVRAVLSQIDENGIIQIEVRFQWDSNYFPEVNKCGFRMVYEQDIEDIREMISAQSSNSTCITPYEGLNIHHDFHNSTEGIKMKRSRDEYERAGASGEGNSNDVSHSKRIER</sequence>
<evidence type="ECO:0000256" key="7">
    <source>
        <dbReference type="ARBA" id="ARBA00047304"/>
    </source>
</evidence>
<dbReference type="InterPro" id="IPR042197">
    <property type="entry name" value="Apaf_helical"/>
</dbReference>
<dbReference type="Gene3D" id="3.40.50.10140">
    <property type="entry name" value="Toll/interleukin-1 receptor homology (TIR) domain"/>
    <property type="match status" value="1"/>
</dbReference>
<evidence type="ECO:0000256" key="1">
    <source>
        <dbReference type="ARBA" id="ARBA00011982"/>
    </source>
</evidence>
<dbReference type="InterPro" id="IPR045344">
    <property type="entry name" value="C-JID"/>
</dbReference>
<feature type="region of interest" description="Disordered" evidence="8">
    <location>
        <begin position="1113"/>
        <end position="1146"/>
    </location>
</feature>
<dbReference type="InterPro" id="IPR011713">
    <property type="entry name" value="Leu-rich_rpt_3"/>
</dbReference>
<dbReference type="Pfam" id="PF07725">
    <property type="entry name" value="LRR_3"/>
    <property type="match status" value="1"/>
</dbReference>
<dbReference type="EMBL" id="JAXUIC010000009">
    <property type="protein sequence ID" value="KAK4570858.1"/>
    <property type="molecule type" value="Genomic_DNA"/>
</dbReference>
<dbReference type="InterPro" id="IPR000157">
    <property type="entry name" value="TIR_dom"/>
</dbReference>
<dbReference type="InterPro" id="IPR032675">
    <property type="entry name" value="LRR_dom_sf"/>
</dbReference>
<dbReference type="InterPro" id="IPR058192">
    <property type="entry name" value="WHD_ROQ1-like"/>
</dbReference>
<dbReference type="GO" id="GO:0043531">
    <property type="term" value="F:ADP binding"/>
    <property type="evidence" value="ECO:0007669"/>
    <property type="project" value="InterPro"/>
</dbReference>
<keyword evidence="11" id="KW-1185">Reference proteome</keyword>
<comment type="caution">
    <text evidence="10">The sequence shown here is derived from an EMBL/GenBank/DDBJ whole genome shotgun (WGS) entry which is preliminary data.</text>
</comment>
<evidence type="ECO:0000256" key="5">
    <source>
        <dbReference type="ARBA" id="ARBA00022821"/>
    </source>
</evidence>
<keyword evidence="5" id="KW-0611">Plant defense</keyword>
<dbReference type="PRINTS" id="PR00364">
    <property type="entry name" value="DISEASERSIST"/>
</dbReference>
<dbReference type="Pfam" id="PF20160">
    <property type="entry name" value="C-JID"/>
    <property type="match status" value="1"/>
</dbReference>
<evidence type="ECO:0000259" key="9">
    <source>
        <dbReference type="PROSITE" id="PS50104"/>
    </source>
</evidence>
<organism evidence="10 11">
    <name type="scientific">Quercus rubra</name>
    <name type="common">Northern red oak</name>
    <name type="synonym">Quercus borealis</name>
    <dbReference type="NCBI Taxonomy" id="3512"/>
    <lineage>
        <taxon>Eukaryota</taxon>
        <taxon>Viridiplantae</taxon>
        <taxon>Streptophyta</taxon>
        <taxon>Embryophyta</taxon>
        <taxon>Tracheophyta</taxon>
        <taxon>Spermatophyta</taxon>
        <taxon>Magnoliopsida</taxon>
        <taxon>eudicotyledons</taxon>
        <taxon>Gunneridae</taxon>
        <taxon>Pentapetalae</taxon>
        <taxon>rosids</taxon>
        <taxon>fabids</taxon>
        <taxon>Fagales</taxon>
        <taxon>Fagaceae</taxon>
        <taxon>Quercus</taxon>
    </lineage>
</organism>
<keyword evidence="6" id="KW-0520">NAD</keyword>
<keyword evidence="4" id="KW-0378">Hydrolase</keyword>
<dbReference type="InterPro" id="IPR001611">
    <property type="entry name" value="Leu-rich_rpt"/>
</dbReference>
<keyword evidence="3" id="KW-0677">Repeat</keyword>
<dbReference type="InterPro" id="IPR002182">
    <property type="entry name" value="NB-ARC"/>
</dbReference>
<evidence type="ECO:0000256" key="6">
    <source>
        <dbReference type="ARBA" id="ARBA00023027"/>
    </source>
</evidence>
<dbReference type="SMART" id="SM00369">
    <property type="entry name" value="LRR_TYP"/>
    <property type="match status" value="4"/>
</dbReference>
<name>A0AAN7EFN8_QUERU</name>
<dbReference type="Pfam" id="PF01582">
    <property type="entry name" value="TIR"/>
    <property type="match status" value="1"/>
</dbReference>
<dbReference type="Proteomes" id="UP001324115">
    <property type="component" value="Unassembled WGS sequence"/>
</dbReference>
<dbReference type="InterPro" id="IPR044974">
    <property type="entry name" value="Disease_R_plants"/>
</dbReference>
<feature type="domain" description="TIR" evidence="9">
    <location>
        <begin position="16"/>
        <end position="179"/>
    </location>
</feature>
<gene>
    <name evidence="10" type="ORF">RGQ29_029640</name>
</gene>
<dbReference type="PROSITE" id="PS50104">
    <property type="entry name" value="TIR"/>
    <property type="match status" value="1"/>
</dbReference>
<proteinExistence type="predicted"/>
<reference evidence="10 11" key="1">
    <citation type="journal article" date="2023" name="G3 (Bethesda)">
        <title>A haplotype-resolved chromosome-scale genome for Quercus rubra L. provides insights into the genetics of adaptive traits for red oak species.</title>
        <authorList>
            <person name="Kapoor B."/>
            <person name="Jenkins J."/>
            <person name="Schmutz J."/>
            <person name="Zhebentyayeva T."/>
            <person name="Kuelheim C."/>
            <person name="Coggeshall M."/>
            <person name="Heim C."/>
            <person name="Lasky J.R."/>
            <person name="Leites L."/>
            <person name="Islam-Faridi N."/>
            <person name="Romero-Severson J."/>
            <person name="DeLeo V.L."/>
            <person name="Lucas S.M."/>
            <person name="Lazic D."/>
            <person name="Gailing O."/>
            <person name="Carlson J."/>
            <person name="Staton M."/>
        </authorList>
    </citation>
    <scope>NUCLEOTIDE SEQUENCE [LARGE SCALE GENOMIC DNA]</scope>
    <source>
        <strain evidence="10">Pseudo-F2</strain>
    </source>
</reference>
<evidence type="ECO:0000256" key="4">
    <source>
        <dbReference type="ARBA" id="ARBA00022801"/>
    </source>
</evidence>
<evidence type="ECO:0000256" key="8">
    <source>
        <dbReference type="SAM" id="MobiDB-lite"/>
    </source>
</evidence>
<dbReference type="PANTHER" id="PTHR11017">
    <property type="entry name" value="LEUCINE-RICH REPEAT-CONTAINING PROTEIN"/>
    <property type="match status" value="1"/>
</dbReference>
<dbReference type="Gene3D" id="1.10.8.430">
    <property type="entry name" value="Helical domain of apoptotic protease-activating factors"/>
    <property type="match status" value="1"/>
</dbReference>
<accession>A0AAN7EFN8</accession>
<evidence type="ECO:0000313" key="10">
    <source>
        <dbReference type="EMBL" id="KAK4570858.1"/>
    </source>
</evidence>
<dbReference type="SUPFAM" id="SSF52058">
    <property type="entry name" value="L domain-like"/>
    <property type="match status" value="1"/>
</dbReference>
<dbReference type="EC" id="3.2.2.6" evidence="1"/>
<dbReference type="Pfam" id="PF23282">
    <property type="entry name" value="WHD_ROQ1"/>
    <property type="match status" value="1"/>
</dbReference>
<dbReference type="AlphaFoldDB" id="A0AAN7EFN8"/>
<dbReference type="InterPro" id="IPR035897">
    <property type="entry name" value="Toll_tir_struct_dom_sf"/>
</dbReference>
<protein>
    <recommendedName>
        <fullName evidence="1">ADP-ribosyl cyclase/cyclic ADP-ribose hydrolase</fullName>
        <ecNumber evidence="1">3.2.2.6</ecNumber>
    </recommendedName>
</protein>
<dbReference type="FunFam" id="3.40.50.10140:FF:000007">
    <property type="entry name" value="Disease resistance protein (TIR-NBS-LRR class)"/>
    <property type="match status" value="1"/>
</dbReference>
<dbReference type="Pfam" id="PF00931">
    <property type="entry name" value="NB-ARC"/>
    <property type="match status" value="1"/>
</dbReference>
<dbReference type="SUPFAM" id="SSF46785">
    <property type="entry name" value="Winged helix' DNA-binding domain"/>
    <property type="match status" value="1"/>
</dbReference>
<dbReference type="PANTHER" id="PTHR11017:SF559">
    <property type="entry name" value="DISEASE RESISTANCE PROTEIN CHL1"/>
    <property type="match status" value="1"/>
</dbReference>
<keyword evidence="2" id="KW-0433">Leucine-rich repeat</keyword>
<comment type="catalytic activity">
    <reaction evidence="7">
        <text>NAD(+) + H2O = ADP-D-ribose + nicotinamide + H(+)</text>
        <dbReference type="Rhea" id="RHEA:16301"/>
        <dbReference type="ChEBI" id="CHEBI:15377"/>
        <dbReference type="ChEBI" id="CHEBI:15378"/>
        <dbReference type="ChEBI" id="CHEBI:17154"/>
        <dbReference type="ChEBI" id="CHEBI:57540"/>
        <dbReference type="ChEBI" id="CHEBI:57967"/>
        <dbReference type="EC" id="3.2.2.6"/>
    </reaction>
    <physiologicalReaction direction="left-to-right" evidence="7">
        <dbReference type="Rhea" id="RHEA:16302"/>
    </physiologicalReaction>
</comment>
<evidence type="ECO:0000256" key="2">
    <source>
        <dbReference type="ARBA" id="ARBA00022614"/>
    </source>
</evidence>
<evidence type="ECO:0000256" key="3">
    <source>
        <dbReference type="ARBA" id="ARBA00022737"/>
    </source>
</evidence>
<dbReference type="SMART" id="SM00255">
    <property type="entry name" value="TIR"/>
    <property type="match status" value="1"/>
</dbReference>
<dbReference type="InterPro" id="IPR027417">
    <property type="entry name" value="P-loop_NTPase"/>
</dbReference>
<dbReference type="InterPro" id="IPR003591">
    <property type="entry name" value="Leu-rich_rpt_typical-subtyp"/>
</dbReference>
<dbReference type="GO" id="GO:0006952">
    <property type="term" value="P:defense response"/>
    <property type="evidence" value="ECO:0007669"/>
    <property type="project" value="UniProtKB-KW"/>
</dbReference>
<dbReference type="SUPFAM" id="SSF52200">
    <property type="entry name" value="Toll/Interleukin receptor TIR domain"/>
    <property type="match status" value="1"/>
</dbReference>
<dbReference type="SUPFAM" id="SSF52540">
    <property type="entry name" value="P-loop containing nucleoside triphosphate hydrolases"/>
    <property type="match status" value="1"/>
</dbReference>
<dbReference type="GO" id="GO:0007165">
    <property type="term" value="P:signal transduction"/>
    <property type="evidence" value="ECO:0007669"/>
    <property type="project" value="InterPro"/>
</dbReference>
<dbReference type="GO" id="GO:0061809">
    <property type="term" value="F:NAD+ nucleosidase activity, cyclic ADP-ribose generating"/>
    <property type="evidence" value="ECO:0007669"/>
    <property type="project" value="UniProtKB-EC"/>
</dbReference>